<dbReference type="STRING" id="1563681.BFP71_09480"/>
<dbReference type="RefSeq" id="WP_069835245.1">
    <property type="nucleotide sequence ID" value="NZ_MDGQ01000005.1"/>
</dbReference>
<proteinExistence type="predicted"/>
<dbReference type="Proteomes" id="UP000095552">
    <property type="component" value="Unassembled WGS sequence"/>
</dbReference>
<organism evidence="1 2">
    <name type="scientific">Roseivirga misakiensis</name>
    <dbReference type="NCBI Taxonomy" id="1563681"/>
    <lineage>
        <taxon>Bacteria</taxon>
        <taxon>Pseudomonadati</taxon>
        <taxon>Bacteroidota</taxon>
        <taxon>Cytophagia</taxon>
        <taxon>Cytophagales</taxon>
        <taxon>Roseivirgaceae</taxon>
        <taxon>Roseivirga</taxon>
    </lineage>
</organism>
<protein>
    <recommendedName>
        <fullName evidence="3">UspA domain-containing protein</fullName>
    </recommendedName>
</protein>
<keyword evidence="2" id="KW-1185">Reference proteome</keyword>
<evidence type="ECO:0000313" key="1">
    <source>
        <dbReference type="EMBL" id="OEJ99783.1"/>
    </source>
</evidence>
<sequence>MKHKILLAANTASGLEHLFEDLTNLLNKTHKKYVTAFPIKNYDSGQLVASSNDTSDQNNLDNLVEGLENAAMAEQQAADFNLELDWIGEKVDDKQLASLSTVYDLLIWEQSVHEAYDNSLLKEIIDTIKCPMLFLPNGWRIENLVVFHDGSMDSVKMVKGFINVFNPSLRDLPLSVLINHSDDSYNVLEEKVFIDYLKLFFKNIGVQLVEGDLLKQTRDSSPLKMNNPFLMLGVNRSGFEPESVLSSPTFLFKG</sequence>
<dbReference type="EMBL" id="MDGQ01000005">
    <property type="protein sequence ID" value="OEJ99783.1"/>
    <property type="molecule type" value="Genomic_DNA"/>
</dbReference>
<gene>
    <name evidence="1" type="ORF">BFP71_09480</name>
</gene>
<dbReference type="OrthoDB" id="979783at2"/>
<name>A0A1E5SL16_9BACT</name>
<evidence type="ECO:0000313" key="2">
    <source>
        <dbReference type="Proteomes" id="UP000095552"/>
    </source>
</evidence>
<dbReference type="AlphaFoldDB" id="A0A1E5SL16"/>
<accession>A0A1E5SL16</accession>
<evidence type="ECO:0008006" key="3">
    <source>
        <dbReference type="Google" id="ProtNLM"/>
    </source>
</evidence>
<reference evidence="1" key="1">
    <citation type="submission" date="2016-08" db="EMBL/GenBank/DDBJ databases">
        <title>Draft genome of Fabibacter sp. strain SK-8.</title>
        <authorList>
            <person name="Wong S.-K."/>
            <person name="Hamasaki K."/>
            <person name="Yoshizawa S."/>
        </authorList>
    </citation>
    <scope>NUCLEOTIDE SEQUENCE [LARGE SCALE GENOMIC DNA]</scope>
    <source>
        <strain evidence="1">SK-8</strain>
    </source>
</reference>
<comment type="caution">
    <text evidence="1">The sequence shown here is derived from an EMBL/GenBank/DDBJ whole genome shotgun (WGS) entry which is preliminary data.</text>
</comment>